<sequence>MMNHARQSSVVVVSPYAVAPFSGTGCRWADDVPDWLCIYDCLFTKLIAPKNADMGDSGSGFLSSQVHGKMKIFDILEESFHRFKEMYFKIFGTLKTQPFFLTLEKKPRFDLYACIIAHRGLTPKSFRRMRGK</sequence>
<comment type="caution">
    <text evidence="1">The sequence shown here is derived from an EMBL/GenBank/DDBJ whole genome shotgun (WGS) entry which is preliminary data.</text>
</comment>
<name>A0ABU6SNE8_9FABA</name>
<gene>
    <name evidence="1" type="ORF">PIB30_068894</name>
</gene>
<dbReference type="EMBL" id="JASCZI010061161">
    <property type="protein sequence ID" value="MED6137850.1"/>
    <property type="molecule type" value="Genomic_DNA"/>
</dbReference>
<proteinExistence type="predicted"/>
<dbReference type="Proteomes" id="UP001341840">
    <property type="component" value="Unassembled WGS sequence"/>
</dbReference>
<accession>A0ABU6SNE8</accession>
<organism evidence="1 2">
    <name type="scientific">Stylosanthes scabra</name>
    <dbReference type="NCBI Taxonomy" id="79078"/>
    <lineage>
        <taxon>Eukaryota</taxon>
        <taxon>Viridiplantae</taxon>
        <taxon>Streptophyta</taxon>
        <taxon>Embryophyta</taxon>
        <taxon>Tracheophyta</taxon>
        <taxon>Spermatophyta</taxon>
        <taxon>Magnoliopsida</taxon>
        <taxon>eudicotyledons</taxon>
        <taxon>Gunneridae</taxon>
        <taxon>Pentapetalae</taxon>
        <taxon>rosids</taxon>
        <taxon>fabids</taxon>
        <taxon>Fabales</taxon>
        <taxon>Fabaceae</taxon>
        <taxon>Papilionoideae</taxon>
        <taxon>50 kb inversion clade</taxon>
        <taxon>dalbergioids sensu lato</taxon>
        <taxon>Dalbergieae</taxon>
        <taxon>Pterocarpus clade</taxon>
        <taxon>Stylosanthes</taxon>
    </lineage>
</organism>
<protein>
    <submittedName>
        <fullName evidence="1">Uncharacterized protein</fullName>
    </submittedName>
</protein>
<keyword evidence="2" id="KW-1185">Reference proteome</keyword>
<reference evidence="1 2" key="1">
    <citation type="journal article" date="2023" name="Plants (Basel)">
        <title>Bridging the Gap: Combining Genomics and Transcriptomics Approaches to Understand Stylosanthes scabra, an Orphan Legume from the Brazilian Caatinga.</title>
        <authorList>
            <person name="Ferreira-Neto J.R.C."/>
            <person name="da Silva M.D."/>
            <person name="Binneck E."/>
            <person name="de Melo N.F."/>
            <person name="da Silva R.H."/>
            <person name="de Melo A.L.T.M."/>
            <person name="Pandolfi V."/>
            <person name="Bustamante F.O."/>
            <person name="Brasileiro-Vidal A.C."/>
            <person name="Benko-Iseppon A.M."/>
        </authorList>
    </citation>
    <scope>NUCLEOTIDE SEQUENCE [LARGE SCALE GENOMIC DNA]</scope>
    <source>
        <tissue evidence="1">Leaves</tissue>
    </source>
</reference>
<evidence type="ECO:0000313" key="2">
    <source>
        <dbReference type="Proteomes" id="UP001341840"/>
    </source>
</evidence>
<evidence type="ECO:0000313" key="1">
    <source>
        <dbReference type="EMBL" id="MED6137850.1"/>
    </source>
</evidence>
<dbReference type="PROSITE" id="PS51257">
    <property type="entry name" value="PROKAR_LIPOPROTEIN"/>
    <property type="match status" value="1"/>
</dbReference>